<reference evidence="1 2" key="1">
    <citation type="submission" date="2018-05" db="EMBL/GenBank/DDBJ databases">
        <title>Genomic Encyclopedia of Type Strains, Phase IV (KMG-IV): sequencing the most valuable type-strain genomes for metagenomic binning, comparative biology and taxonomic classification.</title>
        <authorList>
            <person name="Goeker M."/>
        </authorList>
    </citation>
    <scope>NUCLEOTIDE SEQUENCE [LARGE SCALE GENOMIC DNA]</scope>
    <source>
        <strain evidence="1 2">DSM 19792</strain>
    </source>
</reference>
<accession>A0A318JA33</accession>
<evidence type="ECO:0000313" key="1">
    <source>
        <dbReference type="EMBL" id="PXX44837.1"/>
    </source>
</evidence>
<dbReference type="OrthoDB" id="8481085at2"/>
<protein>
    <submittedName>
        <fullName evidence="1">Uncharacterized protein</fullName>
    </submittedName>
</protein>
<dbReference type="EMBL" id="QJKB01000002">
    <property type="protein sequence ID" value="PXX44837.1"/>
    <property type="molecule type" value="Genomic_DNA"/>
</dbReference>
<keyword evidence="2" id="KW-1185">Reference proteome</keyword>
<name>A0A318JA33_9BURK</name>
<comment type="caution">
    <text evidence="1">The sequence shown here is derived from an EMBL/GenBank/DDBJ whole genome shotgun (WGS) entry which is preliminary data.</text>
</comment>
<proteinExistence type="predicted"/>
<evidence type="ECO:0000313" key="2">
    <source>
        <dbReference type="Proteomes" id="UP000247792"/>
    </source>
</evidence>
<dbReference type="RefSeq" id="WP_110254331.1">
    <property type="nucleotide sequence ID" value="NZ_QJKB01000002.1"/>
</dbReference>
<dbReference type="Proteomes" id="UP000247792">
    <property type="component" value="Unassembled WGS sequence"/>
</dbReference>
<gene>
    <name evidence="1" type="ORF">DFR42_10249</name>
</gene>
<dbReference type="AlphaFoldDB" id="A0A318JA33"/>
<sequence length="244" mass="27506">MLNFTLTLIFDQIGVDLNYLELLLNCGYSTEIINIAKGDIKVPEYTFKALADLSFAFPPALIPLWSNASWPGYIGIVKHWFGNQPDTFVEYFSGETSIIEIAKNLQQLKAWMVFDFLSNVPDADEVGRFAESIGFCRADEVETIFAECEDVSDLAFLDIFKSDLPSILKRDERLGKPEWWSSSSGVDEIRNQINHGQFEQAWLQLNSGVSNKSEIASILSLLSGHVERKTEFQILISCWSTANS</sequence>
<organism evidence="1 2">
    <name type="scientific">Undibacterium pigrum</name>
    <dbReference type="NCBI Taxonomy" id="401470"/>
    <lineage>
        <taxon>Bacteria</taxon>
        <taxon>Pseudomonadati</taxon>
        <taxon>Pseudomonadota</taxon>
        <taxon>Betaproteobacteria</taxon>
        <taxon>Burkholderiales</taxon>
        <taxon>Oxalobacteraceae</taxon>
        <taxon>Undibacterium</taxon>
    </lineage>
</organism>